<dbReference type="InterPro" id="IPR032466">
    <property type="entry name" value="Metal_Hydrolase"/>
</dbReference>
<name>A0A1G9ZSG6_9EURY</name>
<comment type="similarity">
    <text evidence="3">Belongs to the metallo-dependent hydrolases superfamily. Uronate isomerase family.</text>
</comment>
<dbReference type="GO" id="GO:0008880">
    <property type="term" value="F:glucuronate isomerase activity"/>
    <property type="evidence" value="ECO:0007669"/>
    <property type="project" value="UniProtKB-EC"/>
</dbReference>
<evidence type="ECO:0000256" key="5">
    <source>
        <dbReference type="ARBA" id="ARBA00020555"/>
    </source>
</evidence>
<gene>
    <name evidence="7" type="ORF">SAMN04487949_3721</name>
</gene>
<dbReference type="UniPathway" id="UPA00246"/>
<dbReference type="RefSeq" id="WP_089699946.1">
    <property type="nucleotide sequence ID" value="NZ_FNHL01000008.1"/>
</dbReference>
<organism evidence="7 8">
    <name type="scientific">Halogranum gelatinilyticum</name>
    <dbReference type="NCBI Taxonomy" id="660521"/>
    <lineage>
        <taxon>Archaea</taxon>
        <taxon>Methanobacteriati</taxon>
        <taxon>Methanobacteriota</taxon>
        <taxon>Stenosarchaea group</taxon>
        <taxon>Halobacteria</taxon>
        <taxon>Halobacteriales</taxon>
        <taxon>Haloferacaceae</taxon>
    </lineage>
</organism>
<evidence type="ECO:0000256" key="6">
    <source>
        <dbReference type="ARBA" id="ARBA00023235"/>
    </source>
</evidence>
<comment type="catalytic activity">
    <reaction evidence="1">
        <text>D-glucuronate = D-fructuronate</text>
        <dbReference type="Rhea" id="RHEA:13049"/>
        <dbReference type="ChEBI" id="CHEBI:58720"/>
        <dbReference type="ChEBI" id="CHEBI:59863"/>
        <dbReference type="EC" id="5.3.1.12"/>
    </reaction>
</comment>
<evidence type="ECO:0000313" key="8">
    <source>
        <dbReference type="Proteomes" id="UP000199451"/>
    </source>
</evidence>
<evidence type="ECO:0000256" key="2">
    <source>
        <dbReference type="ARBA" id="ARBA00004892"/>
    </source>
</evidence>
<dbReference type="Pfam" id="PF02614">
    <property type="entry name" value="UxaC"/>
    <property type="match status" value="1"/>
</dbReference>
<dbReference type="Proteomes" id="UP000199451">
    <property type="component" value="Unassembled WGS sequence"/>
</dbReference>
<dbReference type="OrthoDB" id="191513at2157"/>
<proteinExistence type="inferred from homology"/>
<dbReference type="STRING" id="660521.SAMN04487949_3721"/>
<dbReference type="GO" id="GO:0042840">
    <property type="term" value="P:D-glucuronate catabolic process"/>
    <property type="evidence" value="ECO:0007669"/>
    <property type="project" value="TreeGrafter"/>
</dbReference>
<keyword evidence="6 7" id="KW-0413">Isomerase</keyword>
<evidence type="ECO:0000256" key="4">
    <source>
        <dbReference type="ARBA" id="ARBA00012546"/>
    </source>
</evidence>
<evidence type="ECO:0000313" key="7">
    <source>
        <dbReference type="EMBL" id="SDN23566.1"/>
    </source>
</evidence>
<sequence>MGFIDEDYLLGTAAARDLYDAVADLPVVDPHNHIDLAEVVENEPWSDIWEVEGATDHYVWQLMRKRGVPERKITGDASNREKWDALAEVAPDFAGNPTYEWLHLDLKRRFGIDEPLNAETADDIWAETKAQLAEADKRPQAVLREMSVEVLCSSDDPTSRLAYHERAETEVEGVDVRPTWRPDRALKVENDEWSTFVAELDAVTESDVSDLSGFCDALAETHDYFVDHGCVACDIGMGTEPVSKPVSHERASEVYAAARRGDDIAADAVRDFKAYLLDYIGELNAAADWTTQLHIGAVRDYRESLYEDVGPNAGGDVSTQDVDLVAGLDHFLDRFDGEMEIVLYTLDPTHYPSATVVARAYPNVSIGPAWWFNDSPLGIENQLERVAAVDLLANYAGMVSDSRKLVSYGSRFEMFRRTLADVVGEMVERGQIPYDNAERLVRHVAYDRPKELYGL</sequence>
<accession>A0A1G9ZSG6</accession>
<dbReference type="Gene3D" id="1.10.2020.10">
    <property type="entry name" value="uronate isomerase, domain 2, chain A"/>
    <property type="match status" value="1"/>
</dbReference>
<keyword evidence="8" id="KW-1185">Reference proteome</keyword>
<evidence type="ECO:0000256" key="1">
    <source>
        <dbReference type="ARBA" id="ARBA00001165"/>
    </source>
</evidence>
<dbReference type="PANTHER" id="PTHR30068">
    <property type="entry name" value="URONATE ISOMERASE"/>
    <property type="match status" value="1"/>
</dbReference>
<reference evidence="8" key="1">
    <citation type="submission" date="2016-10" db="EMBL/GenBank/DDBJ databases">
        <authorList>
            <person name="Varghese N."/>
            <person name="Submissions S."/>
        </authorList>
    </citation>
    <scope>NUCLEOTIDE SEQUENCE [LARGE SCALE GENOMIC DNA]</scope>
    <source>
        <strain evidence="8">CGMCC 1.10119</strain>
    </source>
</reference>
<dbReference type="NCBIfam" id="NF002794">
    <property type="entry name" value="PRK02925.1"/>
    <property type="match status" value="1"/>
</dbReference>
<dbReference type="InterPro" id="IPR003766">
    <property type="entry name" value="Uronate_isomerase"/>
</dbReference>
<dbReference type="PANTHER" id="PTHR30068:SF4">
    <property type="entry name" value="URONATE ISOMERASE"/>
    <property type="match status" value="1"/>
</dbReference>
<dbReference type="Gene3D" id="3.20.20.140">
    <property type="entry name" value="Metal-dependent hydrolases"/>
    <property type="match status" value="1"/>
</dbReference>
<dbReference type="EC" id="5.3.1.12" evidence="4"/>
<comment type="pathway">
    <text evidence="2">Carbohydrate metabolism; pentose and glucuronate interconversion.</text>
</comment>
<dbReference type="EMBL" id="FNHL01000008">
    <property type="protein sequence ID" value="SDN23566.1"/>
    <property type="molecule type" value="Genomic_DNA"/>
</dbReference>
<protein>
    <recommendedName>
        <fullName evidence="5">Uronate isomerase</fullName>
        <ecNumber evidence="4">5.3.1.12</ecNumber>
    </recommendedName>
</protein>
<evidence type="ECO:0000256" key="3">
    <source>
        <dbReference type="ARBA" id="ARBA00008397"/>
    </source>
</evidence>
<dbReference type="GO" id="GO:0019698">
    <property type="term" value="P:D-galacturonate catabolic process"/>
    <property type="evidence" value="ECO:0007669"/>
    <property type="project" value="TreeGrafter"/>
</dbReference>
<dbReference type="SUPFAM" id="SSF51556">
    <property type="entry name" value="Metallo-dependent hydrolases"/>
    <property type="match status" value="1"/>
</dbReference>
<dbReference type="AlphaFoldDB" id="A0A1G9ZSG6"/>